<dbReference type="InterPro" id="IPR025949">
    <property type="entry name" value="PapC-like_C"/>
</dbReference>
<evidence type="ECO:0000256" key="2">
    <source>
        <dbReference type="ARBA" id="ARBA00008064"/>
    </source>
</evidence>
<evidence type="ECO:0000256" key="5">
    <source>
        <dbReference type="ARBA" id="ARBA00022692"/>
    </source>
</evidence>
<evidence type="ECO:0000256" key="8">
    <source>
        <dbReference type="ARBA" id="ARBA00023237"/>
    </source>
</evidence>
<dbReference type="PANTHER" id="PTHR30451">
    <property type="entry name" value="OUTER MEMBRANE USHER PROTEIN"/>
    <property type="match status" value="1"/>
</dbReference>
<evidence type="ECO:0000256" key="4">
    <source>
        <dbReference type="ARBA" id="ARBA00022452"/>
    </source>
</evidence>
<accession>A0A7D5K373</accession>
<keyword evidence="5" id="KW-0812">Transmembrane</keyword>
<evidence type="ECO:0000259" key="10">
    <source>
        <dbReference type="Pfam" id="PF13954"/>
    </source>
</evidence>
<dbReference type="GO" id="GO:0009279">
    <property type="term" value="C:cell outer membrane"/>
    <property type="evidence" value="ECO:0007669"/>
    <property type="project" value="UniProtKB-SubCell"/>
</dbReference>
<keyword evidence="6" id="KW-0732">Signal</keyword>
<keyword evidence="3" id="KW-0813">Transport</keyword>
<evidence type="ECO:0000256" key="6">
    <source>
        <dbReference type="ARBA" id="ARBA00022729"/>
    </source>
</evidence>
<geneLocation type="plasmid" evidence="11">
    <name>pP12375-3FII</name>
</geneLocation>
<proteinExistence type="inferred from homology"/>
<evidence type="ECO:0000256" key="1">
    <source>
        <dbReference type="ARBA" id="ARBA00004571"/>
    </source>
</evidence>
<dbReference type="InterPro" id="IPR025885">
    <property type="entry name" value="PapC_N"/>
</dbReference>
<feature type="domain" description="PapC N-terminal" evidence="10">
    <location>
        <begin position="26"/>
        <end position="166"/>
    </location>
</feature>
<dbReference type="PANTHER" id="PTHR30451:SF20">
    <property type="entry name" value="FIMBRIAE USHER"/>
    <property type="match status" value="1"/>
</dbReference>
<dbReference type="InterPro" id="IPR037224">
    <property type="entry name" value="PapC_N_sf"/>
</dbReference>
<dbReference type="GO" id="GO:0015473">
    <property type="term" value="F:fimbrial usher porin activity"/>
    <property type="evidence" value="ECO:0007669"/>
    <property type="project" value="InterPro"/>
</dbReference>
<sequence length="808" mass="89859">MKITGLNIGLVIFIPCQGVWASESYEFNSAHLHNAQNVDLREYKYGNPLRPGEYKSQIIINEKMSGESTFLIVKDKNNDAYDICINKEFFNALNLKKTSWKDLRYKKSCINLSAINQNITWNYKSEDNILYLTIPQNLMKVRYKGSINPQSIDYGIPAAVLRYTANSYESNNRNGTNNYNYLGIDGSFRMSGWKLYHQATFQSSKDSSNWDNITTYAEKGLFNQQSTLRLGKGWSDGTYFDSLNFIGVKLATDQRMLPSSRRGFAPVISGVAHTNARVTVTQNGIQIYEATVPPGNFSFSDIYPTNAGTDLVVTINEADGRKNTYTVPYSTIPGMVREGALYYDFYAGNLNESGVHGHPEFTQLLMQYGLNNIISIHTGLELANNYSAILYGNAINTSLGALSFDLIHSNWDSDELGSMNGTKVKINVSKNLLSGTRLFFSFEKVIDEGYISLRDSLLRSEFDKYNYRESERYSASFIQNIFDGSISLSGIKSKTYNNKTDITYQVGYSGMLGQLGYYIYTEQSKDINDDNDEIIGVSFSLPLGKENDLYTRFNHSKQYGEQFQSSYTGSQGVKNNITYGISTIFDRQNNGDKNKTIGANVSMRNDYSYLNSSVSTGDHQQQFSIGASGAFIATNDGFFATPELGDTFAIIEAPHAGGATISNQAGQPVSANGYAVVPYLNPYTQNWIDLDPNGAGDNVEIVSSSTTVVPDAGAAVKVKFKTKQGYPLFLNVIMKKGYAPPLGSEVFDEHNELIGYIGQGGLLYARVSGREGVLKVMYDVNKTKECKLHYTVNNKMSTLNAVKNTKCI</sequence>
<keyword evidence="8" id="KW-0998">Cell outer membrane</keyword>
<comment type="similarity">
    <text evidence="2">Belongs to the fimbrial export usher family.</text>
</comment>
<dbReference type="AlphaFoldDB" id="A0A7D5K373"/>
<evidence type="ECO:0000256" key="3">
    <source>
        <dbReference type="ARBA" id="ARBA00022448"/>
    </source>
</evidence>
<dbReference type="Pfam" id="PF13954">
    <property type="entry name" value="PapC_N"/>
    <property type="match status" value="1"/>
</dbReference>
<feature type="domain" description="PapC-like C-terminal" evidence="9">
    <location>
        <begin position="730"/>
        <end position="793"/>
    </location>
</feature>
<organism evidence="11">
    <name type="scientific">Leclercia adecarboxylata</name>
    <dbReference type="NCBI Taxonomy" id="83655"/>
    <lineage>
        <taxon>Bacteria</taxon>
        <taxon>Pseudomonadati</taxon>
        <taxon>Pseudomonadota</taxon>
        <taxon>Gammaproteobacteria</taxon>
        <taxon>Enterobacterales</taxon>
        <taxon>Enterobacteriaceae</taxon>
        <taxon>Leclercia</taxon>
    </lineage>
</organism>
<keyword evidence="7" id="KW-0472">Membrane</keyword>
<comment type="subcellular location">
    <subcellularLocation>
        <location evidence="1">Cell outer membrane</location>
        <topology evidence="1">Multi-pass membrane protein</topology>
    </subcellularLocation>
</comment>
<dbReference type="FunFam" id="2.60.40.3110:FF:000001">
    <property type="entry name" value="Putative fimbrial outer membrane usher"/>
    <property type="match status" value="1"/>
</dbReference>
<dbReference type="GO" id="GO:0009297">
    <property type="term" value="P:pilus assembly"/>
    <property type="evidence" value="ECO:0007669"/>
    <property type="project" value="InterPro"/>
</dbReference>
<dbReference type="InterPro" id="IPR000015">
    <property type="entry name" value="Fimb_usher"/>
</dbReference>
<reference evidence="11" key="1">
    <citation type="submission" date="2019-12" db="EMBL/GenBank/DDBJ databases">
        <authorList>
            <person name="Zhou D."/>
        </authorList>
    </citation>
    <scope>NUCLEOTIDE SEQUENCE</scope>
    <source>
        <strain evidence="11">P12375</strain>
        <plasmid evidence="11">pP12375-3FII</plasmid>
    </source>
</reference>
<evidence type="ECO:0008006" key="12">
    <source>
        <dbReference type="Google" id="ProtNLM"/>
    </source>
</evidence>
<keyword evidence="11" id="KW-0614">Plasmid</keyword>
<name>A0A7D5K373_9ENTR</name>
<dbReference type="Gene3D" id="2.60.40.2610">
    <property type="entry name" value="Outer membrane usher protein FimD, plug domain"/>
    <property type="match status" value="1"/>
</dbReference>
<evidence type="ECO:0000313" key="11">
    <source>
        <dbReference type="EMBL" id="QLG00579.1"/>
    </source>
</evidence>
<dbReference type="EMBL" id="MN821364">
    <property type="protein sequence ID" value="QLG00579.1"/>
    <property type="molecule type" value="Genomic_DNA"/>
</dbReference>
<dbReference type="InterPro" id="IPR043142">
    <property type="entry name" value="PapC-like_C_sf"/>
</dbReference>
<dbReference type="Gene3D" id="3.10.20.410">
    <property type="match status" value="1"/>
</dbReference>
<dbReference type="Pfam" id="PF00577">
    <property type="entry name" value="Usher"/>
    <property type="match status" value="1"/>
</dbReference>
<protein>
    <recommendedName>
        <fullName evidence="12">Fimbrial biogenesis outer membrane usher protein</fullName>
    </recommendedName>
</protein>
<keyword evidence="4" id="KW-1134">Transmembrane beta strand</keyword>
<dbReference type="InterPro" id="IPR042186">
    <property type="entry name" value="FimD_plug_dom"/>
</dbReference>
<dbReference type="Gene3D" id="2.60.40.3110">
    <property type="match status" value="1"/>
</dbReference>
<dbReference type="Gene3D" id="2.60.40.2070">
    <property type="match status" value="1"/>
</dbReference>
<dbReference type="SUPFAM" id="SSF141729">
    <property type="entry name" value="FimD N-terminal domain-like"/>
    <property type="match status" value="1"/>
</dbReference>
<dbReference type="Pfam" id="PF13953">
    <property type="entry name" value="PapC_C"/>
    <property type="match status" value="1"/>
</dbReference>
<evidence type="ECO:0000256" key="7">
    <source>
        <dbReference type="ARBA" id="ARBA00023136"/>
    </source>
</evidence>
<evidence type="ECO:0000259" key="9">
    <source>
        <dbReference type="Pfam" id="PF13953"/>
    </source>
</evidence>